<reference evidence="11 12" key="1">
    <citation type="submission" date="2019-07" db="EMBL/GenBank/DDBJ databases">
        <title>Whole genome shotgun sequence of Reyranella soli NBRC 108950.</title>
        <authorList>
            <person name="Hosoyama A."/>
            <person name="Uohara A."/>
            <person name="Ohji S."/>
            <person name="Ichikawa N."/>
        </authorList>
    </citation>
    <scope>NUCLEOTIDE SEQUENCE [LARGE SCALE GENOMIC DNA]</scope>
    <source>
        <strain evidence="11 12">NBRC 108950</strain>
    </source>
</reference>
<feature type="domain" description="ABC transporter" evidence="10">
    <location>
        <begin position="8"/>
        <end position="258"/>
    </location>
</feature>
<evidence type="ECO:0000313" key="11">
    <source>
        <dbReference type="EMBL" id="GEP59155.1"/>
    </source>
</evidence>
<dbReference type="CDD" id="cd03257">
    <property type="entry name" value="ABC_NikE_OppD_transporters"/>
    <property type="match status" value="1"/>
</dbReference>
<dbReference type="SMART" id="SM00382">
    <property type="entry name" value="AAA"/>
    <property type="match status" value="1"/>
</dbReference>
<name>A0A512NJR2_9HYPH</name>
<comment type="subcellular location">
    <subcellularLocation>
        <location evidence="1">Cell inner membrane</location>
        <topology evidence="1">Peripheral membrane protein</topology>
    </subcellularLocation>
</comment>
<dbReference type="Pfam" id="PF00005">
    <property type="entry name" value="ABC_tran"/>
    <property type="match status" value="1"/>
</dbReference>
<dbReference type="AlphaFoldDB" id="A0A512NJR2"/>
<dbReference type="GO" id="GO:0016887">
    <property type="term" value="F:ATP hydrolysis activity"/>
    <property type="evidence" value="ECO:0007669"/>
    <property type="project" value="InterPro"/>
</dbReference>
<protein>
    <submittedName>
        <fullName evidence="11">ABC transporter ATP-binding protein</fullName>
    </submittedName>
</protein>
<dbReference type="PROSITE" id="PS50893">
    <property type="entry name" value="ABC_TRANSPORTER_2"/>
    <property type="match status" value="1"/>
</dbReference>
<evidence type="ECO:0000256" key="3">
    <source>
        <dbReference type="ARBA" id="ARBA00022448"/>
    </source>
</evidence>
<dbReference type="GO" id="GO:0015833">
    <property type="term" value="P:peptide transport"/>
    <property type="evidence" value="ECO:0007669"/>
    <property type="project" value="InterPro"/>
</dbReference>
<dbReference type="GO" id="GO:0055085">
    <property type="term" value="P:transmembrane transport"/>
    <property type="evidence" value="ECO:0007669"/>
    <property type="project" value="UniProtKB-ARBA"/>
</dbReference>
<keyword evidence="5" id="KW-0997">Cell inner membrane</keyword>
<evidence type="ECO:0000313" key="12">
    <source>
        <dbReference type="Proteomes" id="UP000321058"/>
    </source>
</evidence>
<comment type="similarity">
    <text evidence="2">Belongs to the ABC transporter superfamily.</text>
</comment>
<dbReference type="InterPro" id="IPR013563">
    <property type="entry name" value="Oligopep_ABC_C"/>
</dbReference>
<evidence type="ECO:0000256" key="8">
    <source>
        <dbReference type="ARBA" id="ARBA00022967"/>
    </source>
</evidence>
<comment type="caution">
    <text evidence="11">The sequence shown here is derived from an EMBL/GenBank/DDBJ whole genome shotgun (WGS) entry which is preliminary data.</text>
</comment>
<dbReference type="EMBL" id="BKAJ01000120">
    <property type="protein sequence ID" value="GEP59155.1"/>
    <property type="molecule type" value="Genomic_DNA"/>
</dbReference>
<keyword evidence="8" id="KW-1278">Translocase</keyword>
<dbReference type="RefSeq" id="WP_147154513.1">
    <property type="nucleotide sequence ID" value="NZ_BKAJ01000120.1"/>
</dbReference>
<evidence type="ECO:0000256" key="9">
    <source>
        <dbReference type="ARBA" id="ARBA00023136"/>
    </source>
</evidence>
<proteinExistence type="inferred from homology"/>
<evidence type="ECO:0000256" key="4">
    <source>
        <dbReference type="ARBA" id="ARBA00022475"/>
    </source>
</evidence>
<sequence length="331" mass="35789">MSAPLLSIRELGVSFPRKEAPSTTVVEGVSFDIMPGEIVGIVGESGSGKSMTARSVLRLLPKSAELSGSIRFRGREIPEMTDEEIRDMRGALVSMVFQDPMTSFNPVLRIGDQIGEAIALHDRARRGRRALRDRVAKLLALVGIADPAERARSYPHEFSGGMRQRALTAMAVANSPALLIADEPTTALDVTVQDQVLSLLRELNENSGTAILLITHNIAVVASLCRRVIVMYAGRVIEDGPTDEVLTAPRHPYTWSLLQSVPRIDQAGTRLTAIKGQPPDPATPLAGCKFHPRCPWAEQRCGEQEPALSPIGEAHGVRCWLPMNGIAAAAQ</sequence>
<keyword evidence="3" id="KW-0813">Transport</keyword>
<keyword evidence="6" id="KW-0547">Nucleotide-binding</keyword>
<dbReference type="Gene3D" id="3.40.50.300">
    <property type="entry name" value="P-loop containing nucleotide triphosphate hydrolases"/>
    <property type="match status" value="1"/>
</dbReference>
<keyword evidence="7 11" id="KW-0067">ATP-binding</keyword>
<keyword evidence="12" id="KW-1185">Reference proteome</keyword>
<evidence type="ECO:0000256" key="7">
    <source>
        <dbReference type="ARBA" id="ARBA00022840"/>
    </source>
</evidence>
<dbReference type="GO" id="GO:0005886">
    <property type="term" value="C:plasma membrane"/>
    <property type="evidence" value="ECO:0007669"/>
    <property type="project" value="UniProtKB-SubCell"/>
</dbReference>
<dbReference type="InterPro" id="IPR003593">
    <property type="entry name" value="AAA+_ATPase"/>
</dbReference>
<evidence type="ECO:0000256" key="1">
    <source>
        <dbReference type="ARBA" id="ARBA00004417"/>
    </source>
</evidence>
<evidence type="ECO:0000259" key="10">
    <source>
        <dbReference type="PROSITE" id="PS50893"/>
    </source>
</evidence>
<dbReference type="FunFam" id="3.40.50.300:FF:000016">
    <property type="entry name" value="Oligopeptide ABC transporter ATP-binding component"/>
    <property type="match status" value="1"/>
</dbReference>
<dbReference type="PANTHER" id="PTHR43297:SF14">
    <property type="entry name" value="ATPASE AAA-TYPE CORE DOMAIN-CONTAINING PROTEIN"/>
    <property type="match status" value="1"/>
</dbReference>
<dbReference type="PANTHER" id="PTHR43297">
    <property type="entry name" value="OLIGOPEPTIDE TRANSPORT ATP-BINDING PROTEIN APPD"/>
    <property type="match status" value="1"/>
</dbReference>
<dbReference type="InterPro" id="IPR027417">
    <property type="entry name" value="P-loop_NTPase"/>
</dbReference>
<dbReference type="SUPFAM" id="SSF52540">
    <property type="entry name" value="P-loop containing nucleoside triphosphate hydrolases"/>
    <property type="match status" value="1"/>
</dbReference>
<dbReference type="Pfam" id="PF08352">
    <property type="entry name" value="oligo_HPY"/>
    <property type="match status" value="1"/>
</dbReference>
<dbReference type="InterPro" id="IPR003439">
    <property type="entry name" value="ABC_transporter-like_ATP-bd"/>
</dbReference>
<keyword evidence="9" id="KW-0472">Membrane</keyword>
<dbReference type="NCBIfam" id="TIGR01727">
    <property type="entry name" value="oligo_HPY"/>
    <property type="match status" value="1"/>
</dbReference>
<evidence type="ECO:0000256" key="2">
    <source>
        <dbReference type="ARBA" id="ARBA00005417"/>
    </source>
</evidence>
<organism evidence="11 12">
    <name type="scientific">Reyranella soli</name>
    <dbReference type="NCBI Taxonomy" id="1230389"/>
    <lineage>
        <taxon>Bacteria</taxon>
        <taxon>Pseudomonadati</taxon>
        <taxon>Pseudomonadota</taxon>
        <taxon>Alphaproteobacteria</taxon>
        <taxon>Hyphomicrobiales</taxon>
        <taxon>Reyranellaceae</taxon>
        <taxon>Reyranella</taxon>
    </lineage>
</organism>
<dbReference type="GO" id="GO:0005524">
    <property type="term" value="F:ATP binding"/>
    <property type="evidence" value="ECO:0007669"/>
    <property type="project" value="UniProtKB-KW"/>
</dbReference>
<evidence type="ECO:0000256" key="5">
    <source>
        <dbReference type="ARBA" id="ARBA00022519"/>
    </source>
</evidence>
<accession>A0A512NJR2</accession>
<keyword evidence="4" id="KW-1003">Cell membrane</keyword>
<dbReference type="InterPro" id="IPR050388">
    <property type="entry name" value="ABC_Ni/Peptide_Import"/>
</dbReference>
<dbReference type="OrthoDB" id="9802264at2"/>
<dbReference type="Proteomes" id="UP000321058">
    <property type="component" value="Unassembled WGS sequence"/>
</dbReference>
<gene>
    <name evidence="11" type="ORF">RSO01_63210</name>
</gene>
<evidence type="ECO:0000256" key="6">
    <source>
        <dbReference type="ARBA" id="ARBA00022741"/>
    </source>
</evidence>